<evidence type="ECO:0000256" key="5">
    <source>
        <dbReference type="ARBA" id="ARBA00022603"/>
    </source>
</evidence>
<gene>
    <name evidence="17" type="ORF">I9W82_000126</name>
</gene>
<dbReference type="EMBL" id="JAEOAQ010000001">
    <property type="protein sequence ID" value="KAG5421036.1"/>
    <property type="molecule type" value="Genomic_DNA"/>
</dbReference>
<comment type="similarity">
    <text evidence="2 15">Belongs to the methyltransferase TRM13 family.</text>
</comment>
<dbReference type="Proteomes" id="UP000669133">
    <property type="component" value="Unassembled WGS sequence"/>
</dbReference>
<evidence type="ECO:0000259" key="16">
    <source>
        <dbReference type="PROSITE" id="PS51800"/>
    </source>
</evidence>
<comment type="catalytic activity">
    <reaction evidence="13 15">
        <text>cytidine(4) in tRNA(Gly)(GCC) + S-adenosyl-L-methionine = 2'-O-methylcytidine(4) in tRNA(Gly)(GCC) + S-adenosyl-L-homocysteine + H(+)</text>
        <dbReference type="Rhea" id="RHEA:43192"/>
        <dbReference type="Rhea" id="RHEA-COMP:10399"/>
        <dbReference type="Rhea" id="RHEA-COMP:10400"/>
        <dbReference type="ChEBI" id="CHEBI:15378"/>
        <dbReference type="ChEBI" id="CHEBI:57856"/>
        <dbReference type="ChEBI" id="CHEBI:59789"/>
        <dbReference type="ChEBI" id="CHEBI:74495"/>
        <dbReference type="ChEBI" id="CHEBI:82748"/>
        <dbReference type="EC" id="2.1.1.225"/>
    </reaction>
</comment>
<dbReference type="PROSITE" id="PS51800">
    <property type="entry name" value="ZF_CHHC_U11_48K"/>
    <property type="match status" value="1"/>
</dbReference>
<evidence type="ECO:0000256" key="10">
    <source>
        <dbReference type="ARBA" id="ARBA00022771"/>
    </source>
</evidence>
<dbReference type="RefSeq" id="XP_067550152.1">
    <property type="nucleotide sequence ID" value="XM_067689985.1"/>
</dbReference>
<organism evidence="17 18">
    <name type="scientific">Candida metapsilosis</name>
    <dbReference type="NCBI Taxonomy" id="273372"/>
    <lineage>
        <taxon>Eukaryota</taxon>
        <taxon>Fungi</taxon>
        <taxon>Dikarya</taxon>
        <taxon>Ascomycota</taxon>
        <taxon>Saccharomycotina</taxon>
        <taxon>Pichiomycetes</taxon>
        <taxon>Debaryomycetaceae</taxon>
        <taxon>Candida/Lodderomyces clade</taxon>
        <taxon>Candida</taxon>
    </lineage>
</organism>
<evidence type="ECO:0000256" key="12">
    <source>
        <dbReference type="ARBA" id="ARBA00048165"/>
    </source>
</evidence>
<dbReference type="InterPro" id="IPR039044">
    <property type="entry name" value="Trm13"/>
</dbReference>
<comment type="function">
    <text evidence="1 15">tRNA methylase which 2'-O-methylates cytidine(4) in tRNA(Pro) and tRNA(Gly)(GCC), and adenosine(4) in tRNA(His).</text>
</comment>
<dbReference type="InterPro" id="IPR022776">
    <property type="entry name" value="TRM13/UPF0224_CHHC_Znf_dom"/>
</dbReference>
<evidence type="ECO:0000256" key="14">
    <source>
        <dbReference type="ARBA" id="ARBA00049393"/>
    </source>
</evidence>
<dbReference type="OrthoDB" id="258806at2759"/>
<comment type="catalytic activity">
    <reaction evidence="14 15">
        <text>adenosine(4) in tRNA(His) + S-adenosyl-L-methionine = 2'-O-methyladenosine(4) in tRNA(His) + S-adenosyl-L-homocysteine + H(+)</text>
        <dbReference type="Rhea" id="RHEA:43196"/>
        <dbReference type="Rhea" id="RHEA-COMP:10401"/>
        <dbReference type="Rhea" id="RHEA-COMP:10402"/>
        <dbReference type="ChEBI" id="CHEBI:15378"/>
        <dbReference type="ChEBI" id="CHEBI:57856"/>
        <dbReference type="ChEBI" id="CHEBI:59789"/>
        <dbReference type="ChEBI" id="CHEBI:74411"/>
        <dbReference type="ChEBI" id="CHEBI:74477"/>
        <dbReference type="EC" id="2.1.1.225"/>
    </reaction>
</comment>
<keyword evidence="11 15" id="KW-0862">Zinc</keyword>
<evidence type="ECO:0000256" key="2">
    <source>
        <dbReference type="ARBA" id="ARBA00005265"/>
    </source>
</evidence>
<evidence type="ECO:0000313" key="17">
    <source>
        <dbReference type="EMBL" id="KAG5421036.1"/>
    </source>
</evidence>
<keyword evidence="9 15" id="KW-0479">Metal-binding</keyword>
<keyword evidence="5 15" id="KW-0489">Methyltransferase</keyword>
<dbReference type="GeneID" id="93648755"/>
<evidence type="ECO:0000256" key="3">
    <source>
        <dbReference type="ARBA" id="ARBA00012810"/>
    </source>
</evidence>
<evidence type="ECO:0000256" key="4">
    <source>
        <dbReference type="ARBA" id="ARBA00015883"/>
    </source>
</evidence>
<dbReference type="Pfam" id="PF05253">
    <property type="entry name" value="zf-U11-48K"/>
    <property type="match status" value="1"/>
</dbReference>
<keyword evidence="8 15" id="KW-0819">tRNA processing</keyword>
<keyword evidence="6 15" id="KW-0808">Transferase</keyword>
<reference evidence="17 18" key="1">
    <citation type="submission" date="2020-12" db="EMBL/GenBank/DDBJ databases">
        <title>Effect of drift, selection, and recombination on the evolution of hybrid genomes in Candida yeast pathogens.</title>
        <authorList>
            <person name="Mixao V."/>
            <person name="Ksiezopolska E."/>
            <person name="Saus E."/>
            <person name="Boekhout T."/>
            <person name="Gacser A."/>
            <person name="Gabaldon T."/>
        </authorList>
    </citation>
    <scope>NUCLEOTIDE SEQUENCE [LARGE SCALE GENOMIC DNA]</scope>
    <source>
        <strain evidence="17 18">BP57</strain>
    </source>
</reference>
<dbReference type="PANTHER" id="PTHR12998:SF0">
    <property type="entry name" value="TRNA:M(4)X MODIFICATION ENZYME TRM13 HOMOLOG"/>
    <property type="match status" value="1"/>
</dbReference>
<comment type="caution">
    <text evidence="17">The sequence shown here is derived from an EMBL/GenBank/DDBJ whole genome shotgun (WGS) entry which is preliminary data.</text>
</comment>
<evidence type="ECO:0000256" key="8">
    <source>
        <dbReference type="ARBA" id="ARBA00022694"/>
    </source>
</evidence>
<evidence type="ECO:0000256" key="6">
    <source>
        <dbReference type="ARBA" id="ARBA00022679"/>
    </source>
</evidence>
<proteinExistence type="inferred from homology"/>
<keyword evidence="7 15" id="KW-0949">S-adenosyl-L-methionine</keyword>
<comment type="catalytic activity">
    <reaction evidence="12 15">
        <text>cytidine(4) in tRNA(Pro) + S-adenosyl-L-methionine = 2'-O-methylcytidine(4) in tRNA(Pro) + S-adenosyl-L-homocysteine + H(+)</text>
        <dbReference type="Rhea" id="RHEA:32767"/>
        <dbReference type="Rhea" id="RHEA-COMP:10397"/>
        <dbReference type="Rhea" id="RHEA-COMP:10398"/>
        <dbReference type="ChEBI" id="CHEBI:15378"/>
        <dbReference type="ChEBI" id="CHEBI:57856"/>
        <dbReference type="ChEBI" id="CHEBI:59789"/>
        <dbReference type="ChEBI" id="CHEBI:74495"/>
        <dbReference type="ChEBI" id="CHEBI:82748"/>
        <dbReference type="EC" id="2.1.1.225"/>
    </reaction>
</comment>
<evidence type="ECO:0000256" key="11">
    <source>
        <dbReference type="ARBA" id="ARBA00022833"/>
    </source>
</evidence>
<dbReference type="Pfam" id="PF11722">
    <property type="entry name" value="zf-TRM13_CCCH"/>
    <property type="match status" value="1"/>
</dbReference>
<dbReference type="GO" id="GO:0106050">
    <property type="term" value="F:tRNA 2'-O-methyltransferase activity"/>
    <property type="evidence" value="ECO:0007669"/>
    <property type="project" value="UniProtKB-UniRule"/>
</dbReference>
<dbReference type="GO" id="GO:0008270">
    <property type="term" value="F:zinc ion binding"/>
    <property type="evidence" value="ECO:0007669"/>
    <property type="project" value="UniProtKB-KW"/>
</dbReference>
<dbReference type="InterPro" id="IPR007871">
    <property type="entry name" value="Methyltransferase_TRM13"/>
</dbReference>
<accession>A0A8H7ZKU5</accession>
<evidence type="ECO:0000313" key="18">
    <source>
        <dbReference type="Proteomes" id="UP000669133"/>
    </source>
</evidence>
<dbReference type="GO" id="GO:0030488">
    <property type="term" value="P:tRNA methylation"/>
    <property type="evidence" value="ECO:0007669"/>
    <property type="project" value="InterPro"/>
</dbReference>
<protein>
    <recommendedName>
        <fullName evidence="4 15">tRNA:m(4)X modification enzyme TRM13</fullName>
        <ecNumber evidence="3 15">2.1.1.225</ecNumber>
    </recommendedName>
</protein>
<feature type="domain" description="CHHC U11-48K-type" evidence="16">
    <location>
        <begin position="62"/>
        <end position="89"/>
    </location>
</feature>
<evidence type="ECO:0000256" key="9">
    <source>
        <dbReference type="ARBA" id="ARBA00022723"/>
    </source>
</evidence>
<sequence length="419" mass="48522">MKKEHLMINGPDTKKQKLEKPQTYQCEYIIPKKNKRCRMLRKKQNKYCSEHMIHDNTSKQKRIPCPLNPNHTIWEKDLSTHLEKCNARPASDHPVWYMENFNYKLANSTEVTFVDGPEQDVSYYREIVDEIHFEPLERKECQHDGLLQQLEEKTNQKHVIQQSSLIGNLKRLGLLSPRLFYMEFGCGKGELSRCVNQCVLHDSPESDKSYGFGLIDRGTNRLKADNKIKQDSEPFNVTPIVKRSKIDIKHLNVDKFLEDVHPNQVVAISKHLCGAATDLTLKSLLNSSLFKNGKFGGVLIAMCCRHVCFEDEFLPQSKRYLIDHGFKTPQSIKALKKMVSWGVNLDIDSRDKAESDLTAKQRYEYGIKARRIIDESRVFALKSLLGNDYEIEIFHYVDPDVTKENVCLSITRKSKLTDE</sequence>
<dbReference type="PANTHER" id="PTHR12998">
    <property type="entry name" value="TRNA:M(4)X MODIFICATION ENZYME TRM13 HOMOLOG"/>
    <property type="match status" value="1"/>
</dbReference>
<dbReference type="InterPro" id="IPR021721">
    <property type="entry name" value="Znf_CCCH-type_TRM13"/>
</dbReference>
<evidence type="ECO:0000256" key="1">
    <source>
        <dbReference type="ARBA" id="ARBA00002267"/>
    </source>
</evidence>
<evidence type="ECO:0000256" key="7">
    <source>
        <dbReference type="ARBA" id="ARBA00022691"/>
    </source>
</evidence>
<keyword evidence="18" id="KW-1185">Reference proteome</keyword>
<evidence type="ECO:0000256" key="15">
    <source>
        <dbReference type="RuleBase" id="RU367103"/>
    </source>
</evidence>
<keyword evidence="10 15" id="KW-0863">Zinc-finger</keyword>
<evidence type="ECO:0000256" key="13">
    <source>
        <dbReference type="ARBA" id="ARBA00048635"/>
    </source>
</evidence>
<dbReference type="EC" id="2.1.1.225" evidence="3 15"/>
<dbReference type="Pfam" id="PF05206">
    <property type="entry name" value="TRM13"/>
    <property type="match status" value="1"/>
</dbReference>
<dbReference type="AlphaFoldDB" id="A0A8H7ZKU5"/>
<name>A0A8H7ZKU5_9ASCO</name>